<proteinExistence type="predicted"/>
<name>A0A1X2I2A8_9FUNG</name>
<reference evidence="1 2" key="1">
    <citation type="submission" date="2016-07" db="EMBL/GenBank/DDBJ databases">
        <title>Pervasive Adenine N6-methylation of Active Genes in Fungi.</title>
        <authorList>
            <consortium name="DOE Joint Genome Institute"/>
            <person name="Mondo S.J."/>
            <person name="Dannebaum R.O."/>
            <person name="Kuo R.C."/>
            <person name="Labutti K."/>
            <person name="Haridas S."/>
            <person name="Kuo A."/>
            <person name="Salamov A."/>
            <person name="Ahrendt S.R."/>
            <person name="Lipzen A."/>
            <person name="Sullivan W."/>
            <person name="Andreopoulos W.B."/>
            <person name="Clum A."/>
            <person name="Lindquist E."/>
            <person name="Daum C."/>
            <person name="Ramamoorthy G.K."/>
            <person name="Gryganskyi A."/>
            <person name="Culley D."/>
            <person name="Magnuson J.K."/>
            <person name="James T.Y."/>
            <person name="O'Malley M.A."/>
            <person name="Stajich J.E."/>
            <person name="Spatafora J.W."/>
            <person name="Visel A."/>
            <person name="Grigoriev I.V."/>
        </authorList>
    </citation>
    <scope>NUCLEOTIDE SEQUENCE [LARGE SCALE GENOMIC DNA]</scope>
    <source>
        <strain evidence="1 2">NRRL 1336</strain>
    </source>
</reference>
<gene>
    <name evidence="1" type="ORF">BCR42DRAFT_425918</name>
</gene>
<comment type="caution">
    <text evidence="1">The sequence shown here is derived from an EMBL/GenBank/DDBJ whole genome shotgun (WGS) entry which is preliminary data.</text>
</comment>
<organism evidence="1 2">
    <name type="scientific">Absidia repens</name>
    <dbReference type="NCBI Taxonomy" id="90262"/>
    <lineage>
        <taxon>Eukaryota</taxon>
        <taxon>Fungi</taxon>
        <taxon>Fungi incertae sedis</taxon>
        <taxon>Mucoromycota</taxon>
        <taxon>Mucoromycotina</taxon>
        <taxon>Mucoromycetes</taxon>
        <taxon>Mucorales</taxon>
        <taxon>Cunninghamellaceae</taxon>
        <taxon>Absidia</taxon>
    </lineage>
</organism>
<evidence type="ECO:0000313" key="1">
    <source>
        <dbReference type="EMBL" id="ORZ07640.1"/>
    </source>
</evidence>
<dbReference type="EMBL" id="MCGE01000034">
    <property type="protein sequence ID" value="ORZ07640.1"/>
    <property type="molecule type" value="Genomic_DNA"/>
</dbReference>
<accession>A0A1X2I2A8</accession>
<dbReference type="Proteomes" id="UP000193560">
    <property type="component" value="Unassembled WGS sequence"/>
</dbReference>
<sequence length="90" mass="10157">MRVPLGVPVMVVSPKSMLMSEQMQEGEKEERWLYGYAAAVVALVVAAAVEPELTNRYCHLLPKKVCLRADQSSMPIGLLAVDRQKEWVWK</sequence>
<protein>
    <submittedName>
        <fullName evidence="1">Uncharacterized protein</fullName>
    </submittedName>
</protein>
<dbReference type="AlphaFoldDB" id="A0A1X2I2A8"/>
<evidence type="ECO:0000313" key="2">
    <source>
        <dbReference type="Proteomes" id="UP000193560"/>
    </source>
</evidence>
<keyword evidence="2" id="KW-1185">Reference proteome</keyword>